<dbReference type="Pfam" id="PF12776">
    <property type="entry name" value="Myb_DNA-bind_3"/>
    <property type="match status" value="1"/>
</dbReference>
<keyword evidence="3" id="KW-1185">Reference proteome</keyword>
<proteinExistence type="predicted"/>
<dbReference type="InterPro" id="IPR024752">
    <property type="entry name" value="Myb/SANT-like_dom"/>
</dbReference>
<dbReference type="PANTHER" id="PTHR46929">
    <property type="entry name" value="EXPRESSED PROTEIN"/>
    <property type="match status" value="1"/>
</dbReference>
<dbReference type="PANTHER" id="PTHR46929:SF33">
    <property type="entry name" value="L10-INTERACTING MYB DOMAIN-CONTAINING PROTEIN-LIKE ISOFORM X1"/>
    <property type="match status" value="1"/>
</dbReference>
<reference evidence="2 3" key="1">
    <citation type="journal article" date="2019" name="Nat. Plants">
        <title>Stout camphor tree genome fills gaps in understanding of flowering plant genome evolution.</title>
        <authorList>
            <person name="Chaw S.M."/>
            <person name="Liu Y.C."/>
            <person name="Wu Y.W."/>
            <person name="Wang H.Y."/>
            <person name="Lin C.I."/>
            <person name="Wu C.S."/>
            <person name="Ke H.M."/>
            <person name="Chang L.Y."/>
            <person name="Hsu C.Y."/>
            <person name="Yang H.T."/>
            <person name="Sudianto E."/>
            <person name="Hsu M.H."/>
            <person name="Wu K.P."/>
            <person name="Wang L.N."/>
            <person name="Leebens-Mack J.H."/>
            <person name="Tsai I.J."/>
        </authorList>
    </citation>
    <scope>NUCLEOTIDE SEQUENCE [LARGE SCALE GENOMIC DNA]</scope>
    <source>
        <strain evidence="3">cv. Chaw 1501</strain>
        <tissue evidence="2">Young leaves</tissue>
    </source>
</reference>
<comment type="caution">
    <text evidence="2">The sequence shown here is derived from an EMBL/GenBank/DDBJ whole genome shotgun (WGS) entry which is preliminary data.</text>
</comment>
<name>A0A443PLG2_9MAGN</name>
<evidence type="ECO:0000313" key="2">
    <source>
        <dbReference type="EMBL" id="RWR91585.1"/>
    </source>
</evidence>
<dbReference type="AlphaFoldDB" id="A0A443PLG2"/>
<dbReference type="Proteomes" id="UP000283530">
    <property type="component" value="Unassembled WGS sequence"/>
</dbReference>
<evidence type="ECO:0000259" key="1">
    <source>
        <dbReference type="Pfam" id="PF12776"/>
    </source>
</evidence>
<feature type="domain" description="Myb/SANT-like" evidence="1">
    <location>
        <begin position="33"/>
        <end position="125"/>
    </location>
</feature>
<dbReference type="EMBL" id="QPKB01000009">
    <property type="protein sequence ID" value="RWR91585.1"/>
    <property type="molecule type" value="Genomic_DNA"/>
</dbReference>
<accession>A0A443PLG2</accession>
<evidence type="ECO:0000313" key="3">
    <source>
        <dbReference type="Proteomes" id="UP000283530"/>
    </source>
</evidence>
<protein>
    <submittedName>
        <fullName evidence="2">L10-interacting MYB domain-containing-like protein isoform X1</fullName>
    </submittedName>
</protein>
<dbReference type="OrthoDB" id="1910266at2759"/>
<gene>
    <name evidence="2" type="ORF">CKAN_02075000</name>
</gene>
<organism evidence="2 3">
    <name type="scientific">Cinnamomum micranthum f. kanehirae</name>
    <dbReference type="NCBI Taxonomy" id="337451"/>
    <lineage>
        <taxon>Eukaryota</taxon>
        <taxon>Viridiplantae</taxon>
        <taxon>Streptophyta</taxon>
        <taxon>Embryophyta</taxon>
        <taxon>Tracheophyta</taxon>
        <taxon>Spermatophyta</taxon>
        <taxon>Magnoliopsida</taxon>
        <taxon>Magnoliidae</taxon>
        <taxon>Laurales</taxon>
        <taxon>Lauraceae</taxon>
        <taxon>Cinnamomum</taxon>
    </lineage>
</organism>
<sequence>MDNEIVENHLQSIQVEAPTGTKRGRREKKNISWTDYNDYLMDLFIEQVRLGIKDEGGYTSEGWKELERKMMEKFGDNYDKGKIRNRFETLKTRYKQIKTLIGLSEFGWDDKEKKVIAEDQAWDDYVKYKTLEEESTTRRERVKDMRDYWAREGQRDEGLRRGRGGAGNGMHLSGRGKWKMARAQHWNVRRGYGTY</sequence>